<dbReference type="Pfam" id="PF13561">
    <property type="entry name" value="adh_short_C2"/>
    <property type="match status" value="1"/>
</dbReference>
<comment type="similarity">
    <text evidence="1">Belongs to the short-chain dehydrogenases/reductases (SDR) family.</text>
</comment>
<comment type="caution">
    <text evidence="3">The sequence shown here is derived from an EMBL/GenBank/DDBJ whole genome shotgun (WGS) entry which is preliminary data.</text>
</comment>
<dbReference type="InterPro" id="IPR036291">
    <property type="entry name" value="NAD(P)-bd_dom_sf"/>
</dbReference>
<dbReference type="GO" id="GO:0016614">
    <property type="term" value="F:oxidoreductase activity, acting on CH-OH group of donors"/>
    <property type="evidence" value="ECO:0007669"/>
    <property type="project" value="UniProtKB-ARBA"/>
</dbReference>
<evidence type="ECO:0000313" key="4">
    <source>
        <dbReference type="Proteomes" id="UP000589520"/>
    </source>
</evidence>
<dbReference type="PRINTS" id="PR00081">
    <property type="entry name" value="GDHRDH"/>
</dbReference>
<sequence length="145" mass="15520">MNSSILDTSLESFERHFAVNVRASWQLIREFALQVPSAGGRIVALTSDDTVNNLPYGASKAALDRIVLAVSRELAHLHIISNVINPGPVDTGWMSDAVRLACVARQPSGRLGTPADTANLVSFLFSDRGAWINGQLLKSDGGFSA</sequence>
<dbReference type="SUPFAM" id="SSF51735">
    <property type="entry name" value="NAD(P)-binding Rossmann-fold domains"/>
    <property type="match status" value="1"/>
</dbReference>
<dbReference type="PANTHER" id="PTHR48107:SF7">
    <property type="entry name" value="RE15974P"/>
    <property type="match status" value="1"/>
</dbReference>
<dbReference type="Gene3D" id="3.40.50.720">
    <property type="entry name" value="NAD(P)-binding Rossmann-like Domain"/>
    <property type="match status" value="1"/>
</dbReference>
<dbReference type="InterPro" id="IPR002347">
    <property type="entry name" value="SDR_fam"/>
</dbReference>
<evidence type="ECO:0000313" key="3">
    <source>
        <dbReference type="EMBL" id="NYF81363.1"/>
    </source>
</evidence>
<keyword evidence="4" id="KW-1185">Reference proteome</keyword>
<dbReference type="EMBL" id="JACCCW010000002">
    <property type="protein sequence ID" value="NYF81363.1"/>
    <property type="molecule type" value="Genomic_DNA"/>
</dbReference>
<dbReference type="AlphaFoldDB" id="A0A7Y9PLQ9"/>
<gene>
    <name evidence="3" type="ORF">HDF17_003683</name>
</gene>
<reference evidence="3 4" key="1">
    <citation type="submission" date="2020-07" db="EMBL/GenBank/DDBJ databases">
        <title>Genomic Encyclopedia of Type Strains, Phase IV (KMG-V): Genome sequencing to study the core and pangenomes of soil and plant-associated prokaryotes.</title>
        <authorList>
            <person name="Whitman W."/>
        </authorList>
    </citation>
    <scope>NUCLEOTIDE SEQUENCE [LARGE SCALE GENOMIC DNA]</scope>
    <source>
        <strain evidence="3 4">X4EP2</strain>
    </source>
</reference>
<dbReference type="Proteomes" id="UP000589520">
    <property type="component" value="Unassembled WGS sequence"/>
</dbReference>
<organism evidence="3 4">
    <name type="scientific">Granulicella arctica</name>
    <dbReference type="NCBI Taxonomy" id="940613"/>
    <lineage>
        <taxon>Bacteria</taxon>
        <taxon>Pseudomonadati</taxon>
        <taxon>Acidobacteriota</taxon>
        <taxon>Terriglobia</taxon>
        <taxon>Terriglobales</taxon>
        <taxon>Acidobacteriaceae</taxon>
        <taxon>Granulicella</taxon>
    </lineage>
</organism>
<protein>
    <submittedName>
        <fullName evidence="3">NAD(P)-dependent dehydrogenase (Short-subunit alcohol dehydrogenase family)</fullName>
    </submittedName>
</protein>
<accession>A0A7Y9PLQ9</accession>
<evidence type="ECO:0000256" key="1">
    <source>
        <dbReference type="ARBA" id="ARBA00006484"/>
    </source>
</evidence>
<dbReference type="PROSITE" id="PS00061">
    <property type="entry name" value="ADH_SHORT"/>
    <property type="match status" value="1"/>
</dbReference>
<name>A0A7Y9PLQ9_9BACT</name>
<evidence type="ECO:0000256" key="2">
    <source>
        <dbReference type="ARBA" id="ARBA00023002"/>
    </source>
</evidence>
<dbReference type="PANTHER" id="PTHR48107">
    <property type="entry name" value="NADPH-DEPENDENT ALDEHYDE REDUCTASE-LIKE PROTEIN, CHLOROPLASTIC-RELATED"/>
    <property type="match status" value="1"/>
</dbReference>
<dbReference type="InterPro" id="IPR020904">
    <property type="entry name" value="Sc_DH/Rdtase_CS"/>
</dbReference>
<keyword evidence="2" id="KW-0560">Oxidoreductase</keyword>
<proteinExistence type="inferred from homology"/>